<comment type="subunit">
    <text evidence="2">Monomer.</text>
</comment>
<dbReference type="Gene3D" id="3.40.50.720">
    <property type="entry name" value="NAD(P)-binding Rossmann-like Domain"/>
    <property type="match status" value="1"/>
</dbReference>
<dbReference type="InterPro" id="IPR036291">
    <property type="entry name" value="NAD(P)-bd_dom_sf"/>
</dbReference>
<dbReference type="Pfam" id="PF08240">
    <property type="entry name" value="ADH_N"/>
    <property type="match status" value="1"/>
</dbReference>
<dbReference type="InterPro" id="IPR047122">
    <property type="entry name" value="Trans-enoyl_RdTase-like"/>
</dbReference>
<protein>
    <recommendedName>
        <fullName evidence="4">Enoyl reductase (ER) domain-containing protein</fullName>
    </recommendedName>
</protein>
<dbReference type="AlphaFoldDB" id="A0A6A5Q941"/>
<keyword evidence="6" id="KW-1185">Reference proteome</keyword>
<dbReference type="SMART" id="SM00829">
    <property type="entry name" value="PKS_ER"/>
    <property type="match status" value="1"/>
</dbReference>
<evidence type="ECO:0000256" key="3">
    <source>
        <dbReference type="ARBA" id="ARBA00023002"/>
    </source>
</evidence>
<dbReference type="Proteomes" id="UP000800096">
    <property type="component" value="Unassembled WGS sequence"/>
</dbReference>
<dbReference type="Pfam" id="PF00107">
    <property type="entry name" value="ADH_zinc_N"/>
    <property type="match status" value="1"/>
</dbReference>
<accession>A0A6A5Q941</accession>
<evidence type="ECO:0000259" key="4">
    <source>
        <dbReference type="SMART" id="SM00829"/>
    </source>
</evidence>
<dbReference type="PANTHER" id="PTHR45348:SF2">
    <property type="entry name" value="ZINC-TYPE ALCOHOL DEHYDROGENASE-LIKE PROTEIN C2E1P3.01"/>
    <property type="match status" value="1"/>
</dbReference>
<dbReference type="InterPro" id="IPR013154">
    <property type="entry name" value="ADH-like_N"/>
</dbReference>
<dbReference type="EMBL" id="ML979141">
    <property type="protein sequence ID" value="KAF1912171.1"/>
    <property type="molecule type" value="Genomic_DNA"/>
</dbReference>
<dbReference type="PANTHER" id="PTHR45348">
    <property type="entry name" value="HYPOTHETICAL OXIDOREDUCTASE (EUROFUNG)"/>
    <property type="match status" value="1"/>
</dbReference>
<evidence type="ECO:0000313" key="6">
    <source>
        <dbReference type="Proteomes" id="UP000800096"/>
    </source>
</evidence>
<dbReference type="OrthoDB" id="48317at2759"/>
<evidence type="ECO:0000256" key="1">
    <source>
        <dbReference type="ARBA" id="ARBA00008072"/>
    </source>
</evidence>
<evidence type="ECO:0000256" key="2">
    <source>
        <dbReference type="ARBA" id="ARBA00011245"/>
    </source>
</evidence>
<reference evidence="5" key="1">
    <citation type="journal article" date="2020" name="Stud. Mycol.">
        <title>101 Dothideomycetes genomes: a test case for predicting lifestyles and emergence of pathogens.</title>
        <authorList>
            <person name="Haridas S."/>
            <person name="Albert R."/>
            <person name="Binder M."/>
            <person name="Bloem J."/>
            <person name="Labutti K."/>
            <person name="Salamov A."/>
            <person name="Andreopoulos B."/>
            <person name="Baker S."/>
            <person name="Barry K."/>
            <person name="Bills G."/>
            <person name="Bluhm B."/>
            <person name="Cannon C."/>
            <person name="Castanera R."/>
            <person name="Culley D."/>
            <person name="Daum C."/>
            <person name="Ezra D."/>
            <person name="Gonzalez J."/>
            <person name="Henrissat B."/>
            <person name="Kuo A."/>
            <person name="Liang C."/>
            <person name="Lipzen A."/>
            <person name="Lutzoni F."/>
            <person name="Magnuson J."/>
            <person name="Mondo S."/>
            <person name="Nolan M."/>
            <person name="Ohm R."/>
            <person name="Pangilinan J."/>
            <person name="Park H.-J."/>
            <person name="Ramirez L."/>
            <person name="Alfaro M."/>
            <person name="Sun H."/>
            <person name="Tritt A."/>
            <person name="Yoshinaga Y."/>
            <person name="Zwiers L.-H."/>
            <person name="Turgeon B."/>
            <person name="Goodwin S."/>
            <person name="Spatafora J."/>
            <person name="Crous P."/>
            <person name="Grigoriev I."/>
        </authorList>
    </citation>
    <scope>NUCLEOTIDE SEQUENCE</scope>
    <source>
        <strain evidence="5">HMLAC05119</strain>
    </source>
</reference>
<proteinExistence type="inferred from homology"/>
<dbReference type="SUPFAM" id="SSF50129">
    <property type="entry name" value="GroES-like"/>
    <property type="match status" value="1"/>
</dbReference>
<comment type="similarity">
    <text evidence="1">Belongs to the zinc-containing alcohol dehydrogenase family.</text>
</comment>
<sequence length="343" mass="37113">MSTQRAVVHQSKDVAKLKADVPLPELTNDNWILIKTKAVALNPTDWKSISKSPQPGSIAGCDYAGIVEEVGKNVTNYKAGDRIAGFVRGGDPYDNLSGSFAEHIKAKQGINLKFSKNVSFEDAATLGVGITTVGQGLFQSLGLPLPPNKVQEPTPVLIYGASTATGTLAIQYAKLVGAEVYATASPHNFDLLRKLGADHVFNYKDTDVSAQIRKASNDKLKLVFDCIAEGSSPEICAAAISSTGGHLSMLLLPPKDLSRKDVNARWTLGYTALGEKYNDKFPENQEDYDFGSKFWKLSEELVNSGKIKTHPTEVRKGLEGVTQGLQDLKNRKVSGVKLVYTVE</sequence>
<gene>
    <name evidence="5" type="ORF">BDU57DRAFT_506153</name>
</gene>
<keyword evidence="3" id="KW-0560">Oxidoreductase</keyword>
<dbReference type="GO" id="GO:0016651">
    <property type="term" value="F:oxidoreductase activity, acting on NAD(P)H"/>
    <property type="evidence" value="ECO:0007669"/>
    <property type="project" value="InterPro"/>
</dbReference>
<dbReference type="InterPro" id="IPR020843">
    <property type="entry name" value="ER"/>
</dbReference>
<evidence type="ECO:0000313" key="5">
    <source>
        <dbReference type="EMBL" id="KAF1912171.1"/>
    </source>
</evidence>
<feature type="domain" description="Enoyl reductase (ER)" evidence="4">
    <location>
        <begin position="12"/>
        <end position="339"/>
    </location>
</feature>
<organism evidence="5 6">
    <name type="scientific">Ampelomyces quisqualis</name>
    <name type="common">Powdery mildew agent</name>
    <dbReference type="NCBI Taxonomy" id="50730"/>
    <lineage>
        <taxon>Eukaryota</taxon>
        <taxon>Fungi</taxon>
        <taxon>Dikarya</taxon>
        <taxon>Ascomycota</taxon>
        <taxon>Pezizomycotina</taxon>
        <taxon>Dothideomycetes</taxon>
        <taxon>Pleosporomycetidae</taxon>
        <taxon>Pleosporales</taxon>
        <taxon>Pleosporineae</taxon>
        <taxon>Phaeosphaeriaceae</taxon>
        <taxon>Ampelomyces</taxon>
    </lineage>
</organism>
<dbReference type="SUPFAM" id="SSF51735">
    <property type="entry name" value="NAD(P)-binding Rossmann-fold domains"/>
    <property type="match status" value="1"/>
</dbReference>
<dbReference type="CDD" id="cd08249">
    <property type="entry name" value="enoyl_reductase_like"/>
    <property type="match status" value="1"/>
</dbReference>
<dbReference type="InterPro" id="IPR011032">
    <property type="entry name" value="GroES-like_sf"/>
</dbReference>
<dbReference type="InterPro" id="IPR013149">
    <property type="entry name" value="ADH-like_C"/>
</dbReference>
<dbReference type="Gene3D" id="3.90.180.10">
    <property type="entry name" value="Medium-chain alcohol dehydrogenases, catalytic domain"/>
    <property type="match status" value="1"/>
</dbReference>
<name>A0A6A5Q941_AMPQU</name>